<accession>A0A098YUM8</accession>
<protein>
    <submittedName>
        <fullName evidence="1">Uncharacterized protein</fullName>
    </submittedName>
</protein>
<evidence type="ECO:0000313" key="1">
    <source>
        <dbReference type="EMBL" id="KGI23041.1"/>
    </source>
</evidence>
<comment type="caution">
    <text evidence="1">The sequence shown here is derived from an EMBL/GenBank/DDBJ whole genome shotgun (WGS) entry which is preliminary data.</text>
</comment>
<dbReference type="Proteomes" id="UP000029723">
    <property type="component" value="Unassembled WGS sequence"/>
</dbReference>
<dbReference type="OrthoDB" id="1073301at2"/>
<gene>
    <name evidence="1" type="ORF">HMPREF9304_01015</name>
</gene>
<organism evidence="1 2">
    <name type="scientific">Hoylesella timonensis S9-PR14</name>
    <dbReference type="NCBI Taxonomy" id="1401062"/>
    <lineage>
        <taxon>Bacteria</taxon>
        <taxon>Pseudomonadati</taxon>
        <taxon>Bacteroidota</taxon>
        <taxon>Bacteroidia</taxon>
        <taxon>Bacteroidales</taxon>
        <taxon>Prevotellaceae</taxon>
        <taxon>Hoylesella</taxon>
    </lineage>
</organism>
<proteinExistence type="predicted"/>
<dbReference type="EMBL" id="JRPQ01000019">
    <property type="protein sequence ID" value="KGI23041.1"/>
    <property type="molecule type" value="Genomic_DNA"/>
</dbReference>
<reference evidence="1 2" key="1">
    <citation type="submission" date="2014-07" db="EMBL/GenBank/DDBJ databases">
        <authorList>
            <person name="McCorrison J."/>
            <person name="Sanka R."/>
            <person name="Torralba M."/>
            <person name="Gillis M."/>
            <person name="Haft D.H."/>
            <person name="Methe B."/>
            <person name="Sutton G."/>
            <person name="Nelson K.E."/>
        </authorList>
    </citation>
    <scope>NUCLEOTIDE SEQUENCE [LARGE SCALE GENOMIC DNA]</scope>
    <source>
        <strain evidence="1 2">S9-PR14</strain>
    </source>
</reference>
<sequence length="113" mass="13248">MERIPMKSGKLSVYATSIISMYNWNFNRTFNIKSKNRMKKIKDLTVTVTYTVDLYDVEVSEKVYDDLNALADKGRVNCDLMNLDEQVCTGFEWLSDHIHESDACDWNYEVDME</sequence>
<evidence type="ECO:0000313" key="2">
    <source>
        <dbReference type="Proteomes" id="UP000029723"/>
    </source>
</evidence>
<name>A0A098YUM8_9BACT</name>
<dbReference type="AlphaFoldDB" id="A0A098YUM8"/>